<comment type="cofactor">
    <cofactor evidence="1 7">
        <name>heme</name>
        <dbReference type="ChEBI" id="CHEBI:30413"/>
    </cofactor>
</comment>
<dbReference type="InterPro" id="IPR002401">
    <property type="entry name" value="Cyt_P450_E_grp-I"/>
</dbReference>
<evidence type="ECO:0000313" key="8">
    <source>
        <dbReference type="EMBL" id="KAA8576391.1"/>
    </source>
</evidence>
<dbReference type="Gene3D" id="1.10.630.10">
    <property type="entry name" value="Cytochrome P450"/>
    <property type="match status" value="1"/>
</dbReference>
<organism evidence="8 9">
    <name type="scientific">Monilinia fructicola</name>
    <name type="common">Brown rot fungus</name>
    <name type="synonym">Ciboria fructicola</name>
    <dbReference type="NCBI Taxonomy" id="38448"/>
    <lineage>
        <taxon>Eukaryota</taxon>
        <taxon>Fungi</taxon>
        <taxon>Dikarya</taxon>
        <taxon>Ascomycota</taxon>
        <taxon>Pezizomycotina</taxon>
        <taxon>Leotiomycetes</taxon>
        <taxon>Helotiales</taxon>
        <taxon>Sclerotiniaceae</taxon>
        <taxon>Monilinia</taxon>
    </lineage>
</organism>
<name>A0A5M9K469_MONFR</name>
<dbReference type="InterPro" id="IPR050121">
    <property type="entry name" value="Cytochrome_P450_monoxygenase"/>
</dbReference>
<dbReference type="InterPro" id="IPR001128">
    <property type="entry name" value="Cyt_P450"/>
</dbReference>
<dbReference type="PRINTS" id="PR00463">
    <property type="entry name" value="EP450I"/>
</dbReference>
<comment type="similarity">
    <text evidence="2">Belongs to the cytochrome P450 family.</text>
</comment>
<evidence type="ECO:0000256" key="2">
    <source>
        <dbReference type="ARBA" id="ARBA00010617"/>
    </source>
</evidence>
<dbReference type="CDD" id="cd11058">
    <property type="entry name" value="CYP60B-like"/>
    <property type="match status" value="1"/>
</dbReference>
<dbReference type="SUPFAM" id="SSF48264">
    <property type="entry name" value="Cytochrome P450"/>
    <property type="match status" value="1"/>
</dbReference>
<dbReference type="GO" id="GO:0016705">
    <property type="term" value="F:oxidoreductase activity, acting on paired donors, with incorporation or reduction of molecular oxygen"/>
    <property type="evidence" value="ECO:0007669"/>
    <property type="project" value="InterPro"/>
</dbReference>
<proteinExistence type="inferred from homology"/>
<dbReference type="InterPro" id="IPR036396">
    <property type="entry name" value="Cyt_P450_sf"/>
</dbReference>
<keyword evidence="6" id="KW-0843">Virulence</keyword>
<dbReference type="VEuPathDB" id="FungiDB:MFRU_009g02650"/>
<evidence type="ECO:0008006" key="10">
    <source>
        <dbReference type="Google" id="ProtNLM"/>
    </source>
</evidence>
<evidence type="ECO:0000256" key="3">
    <source>
        <dbReference type="ARBA" id="ARBA00022617"/>
    </source>
</evidence>
<keyword evidence="4 7" id="KW-0479">Metal-binding</keyword>
<dbReference type="PANTHER" id="PTHR24305">
    <property type="entry name" value="CYTOCHROME P450"/>
    <property type="match status" value="1"/>
</dbReference>
<feature type="binding site" description="axial binding residue" evidence="7">
    <location>
        <position position="242"/>
    </location>
    <ligand>
        <name>heme</name>
        <dbReference type="ChEBI" id="CHEBI:30413"/>
    </ligand>
    <ligandPart>
        <name>Fe</name>
        <dbReference type="ChEBI" id="CHEBI:18248"/>
    </ligandPart>
</feature>
<dbReference type="GO" id="GO:0020037">
    <property type="term" value="F:heme binding"/>
    <property type="evidence" value="ECO:0007669"/>
    <property type="project" value="InterPro"/>
</dbReference>
<gene>
    <name evidence="8" type="ORF">EYC84_006522</name>
</gene>
<evidence type="ECO:0000256" key="4">
    <source>
        <dbReference type="ARBA" id="ARBA00022723"/>
    </source>
</evidence>
<sequence length="328" mass="37741">MTKWYNWVTFDIFGDLCFGESFQCVEKVSHHPWVSTLFDSMKLASLTMATRRQPLLKTISKFFIPGSLLERVQAHNQLVTERSREEEKSIPITSSAAILIIAGSETTGTVLSGLTYRLLQNPEVLRRLVKMIRETFASEDQINIEGVSNLTYLLAVLHESMRIYPPHHSTSTNHWPDGDIVCGKWIPAKTTVAVNNWAAFRSARNFTDPDKFIPERFMGDSRYASDNFDAFQPFSLGPRRNCIGRHLAYAEMLLTITRILWNFDLELCDGMDKWDQQKIYLLWQKICRERCDVAADASRVWNQCKLRIVCSEMNLPRALDISPFLHLA</sequence>
<reference evidence="8 9" key="1">
    <citation type="submission" date="2019-06" db="EMBL/GenBank/DDBJ databases">
        <title>Genome Sequence of the Brown Rot Fungal Pathogen Monilinia fructicola.</title>
        <authorList>
            <person name="De Miccolis Angelini R.M."/>
            <person name="Landi L."/>
            <person name="Abate D."/>
            <person name="Pollastro S."/>
            <person name="Romanazzi G."/>
            <person name="Faretra F."/>
        </authorList>
    </citation>
    <scope>NUCLEOTIDE SEQUENCE [LARGE SCALE GENOMIC DNA]</scope>
    <source>
        <strain evidence="8 9">Mfrc123</strain>
    </source>
</reference>
<dbReference type="GO" id="GO:0005506">
    <property type="term" value="F:iron ion binding"/>
    <property type="evidence" value="ECO:0007669"/>
    <property type="project" value="InterPro"/>
</dbReference>
<dbReference type="AlphaFoldDB" id="A0A5M9K469"/>
<evidence type="ECO:0000313" key="9">
    <source>
        <dbReference type="Proteomes" id="UP000322873"/>
    </source>
</evidence>
<dbReference type="Proteomes" id="UP000322873">
    <property type="component" value="Unassembled WGS sequence"/>
</dbReference>
<evidence type="ECO:0000256" key="1">
    <source>
        <dbReference type="ARBA" id="ARBA00001971"/>
    </source>
</evidence>
<evidence type="ECO:0000256" key="5">
    <source>
        <dbReference type="ARBA" id="ARBA00023004"/>
    </source>
</evidence>
<dbReference type="PRINTS" id="PR00385">
    <property type="entry name" value="P450"/>
</dbReference>
<evidence type="ECO:0000256" key="6">
    <source>
        <dbReference type="ARBA" id="ARBA00023026"/>
    </source>
</evidence>
<accession>A0A5M9K469</accession>
<dbReference type="EMBL" id="VICG01000001">
    <property type="protein sequence ID" value="KAA8576391.1"/>
    <property type="molecule type" value="Genomic_DNA"/>
</dbReference>
<keyword evidence="3 7" id="KW-0349">Heme</keyword>
<protein>
    <recommendedName>
        <fullName evidence="10">Cytochrome P450</fullName>
    </recommendedName>
</protein>
<keyword evidence="9" id="KW-1185">Reference proteome</keyword>
<dbReference type="PANTHER" id="PTHR24305:SF210">
    <property type="entry name" value="CYTOCHROME P450 MONOOXYGENASE ASQL-RELATED"/>
    <property type="match status" value="1"/>
</dbReference>
<dbReference type="Pfam" id="PF00067">
    <property type="entry name" value="p450"/>
    <property type="match status" value="1"/>
</dbReference>
<evidence type="ECO:0000256" key="7">
    <source>
        <dbReference type="PIRSR" id="PIRSR602401-1"/>
    </source>
</evidence>
<comment type="caution">
    <text evidence="8">The sequence shown here is derived from an EMBL/GenBank/DDBJ whole genome shotgun (WGS) entry which is preliminary data.</text>
</comment>
<dbReference type="GO" id="GO:0004497">
    <property type="term" value="F:monooxygenase activity"/>
    <property type="evidence" value="ECO:0007669"/>
    <property type="project" value="InterPro"/>
</dbReference>
<keyword evidence="5 7" id="KW-0408">Iron</keyword>